<dbReference type="Pfam" id="PF00989">
    <property type="entry name" value="PAS"/>
    <property type="match status" value="1"/>
</dbReference>
<dbReference type="STRING" id="68895.RR42_m0299"/>
<dbReference type="CDD" id="cd01949">
    <property type="entry name" value="GGDEF"/>
    <property type="match status" value="1"/>
</dbReference>
<dbReference type="AlphaFoldDB" id="A0A0C4Y6J5"/>
<dbReference type="PANTHER" id="PTHR46663:SF4">
    <property type="entry name" value="DIGUANYLATE CYCLASE DGCT-RELATED"/>
    <property type="match status" value="1"/>
</dbReference>
<dbReference type="OrthoDB" id="9813903at2"/>
<dbReference type="SUPFAM" id="SSF55785">
    <property type="entry name" value="PYP-like sensor domain (PAS domain)"/>
    <property type="match status" value="1"/>
</dbReference>
<proteinExistence type="predicted"/>
<organism evidence="4 5">
    <name type="scientific">Cupriavidus basilensis</name>
    <dbReference type="NCBI Taxonomy" id="68895"/>
    <lineage>
        <taxon>Bacteria</taxon>
        <taxon>Pseudomonadati</taxon>
        <taxon>Pseudomonadota</taxon>
        <taxon>Betaproteobacteria</taxon>
        <taxon>Burkholderiales</taxon>
        <taxon>Burkholderiaceae</taxon>
        <taxon>Cupriavidus</taxon>
    </lineage>
</organism>
<dbReference type="InterPro" id="IPR043128">
    <property type="entry name" value="Rev_trsase/Diguanyl_cyclase"/>
</dbReference>
<dbReference type="NCBIfam" id="TIGR00254">
    <property type="entry name" value="GGDEF"/>
    <property type="match status" value="1"/>
</dbReference>
<dbReference type="InterPro" id="IPR035965">
    <property type="entry name" value="PAS-like_dom_sf"/>
</dbReference>
<dbReference type="Proteomes" id="UP000031843">
    <property type="component" value="Chromosome main"/>
</dbReference>
<dbReference type="InterPro" id="IPR001610">
    <property type="entry name" value="PAC"/>
</dbReference>
<evidence type="ECO:0000259" key="1">
    <source>
        <dbReference type="PROSITE" id="PS50112"/>
    </source>
</evidence>
<feature type="domain" description="GGDEF" evidence="3">
    <location>
        <begin position="301"/>
        <end position="433"/>
    </location>
</feature>
<dbReference type="InterPro" id="IPR000700">
    <property type="entry name" value="PAS-assoc_C"/>
</dbReference>
<reference evidence="4 5" key="1">
    <citation type="journal article" date="2015" name="Genome Announc.">
        <title>Complete Genome Sequence of Cupriavidus basilensis 4G11, Isolated from the Oak Ridge Field Research Center Site.</title>
        <authorList>
            <person name="Ray J."/>
            <person name="Waters R.J."/>
            <person name="Skerker J.M."/>
            <person name="Kuehl J.V."/>
            <person name="Price M.N."/>
            <person name="Huang J."/>
            <person name="Chakraborty R."/>
            <person name="Arkin A.P."/>
            <person name="Deutschbauer A."/>
        </authorList>
    </citation>
    <scope>NUCLEOTIDE SEQUENCE [LARGE SCALE GENOMIC DNA]</scope>
    <source>
        <strain evidence="4">4G11</strain>
    </source>
</reference>
<dbReference type="CDD" id="cd00130">
    <property type="entry name" value="PAS"/>
    <property type="match status" value="1"/>
</dbReference>
<dbReference type="FunFam" id="3.30.70.270:FF:000001">
    <property type="entry name" value="Diguanylate cyclase domain protein"/>
    <property type="match status" value="1"/>
</dbReference>
<evidence type="ECO:0000313" key="4">
    <source>
        <dbReference type="EMBL" id="AJG17714.1"/>
    </source>
</evidence>
<dbReference type="Gene3D" id="3.30.70.270">
    <property type="match status" value="1"/>
</dbReference>
<sequence length="433" mass="47567">MAMAHPGESQGDLAALAAENEELLTFLYMSPASILRIDAAGNVAMANPKAAQVLMPISRTGSLDNLFAVFEDLAPELRSMAATFAHERGYICENHRIFLPTRKQQEPNVLSCSMLRVAQDCTMVVLTDISKVVAQERSLKQTESWLAAVYSAVNDFAYFSLDATGRIDSWNQSGQRQTGFERQDVEGATLRLFCHPDSDFTARADEQLRLTRESGWHVEELWCVTRDGRRYWGQLLVAALEEIDGKVSGYSVVLRDVTERKLSIDKVKELLTRDHLTGAANRGHFFDVGEAEVVRARRLRQPLSVVMLDADHFKAINDNLGHAAGDHVLKELVACCQGVLRAIDIIARLGGEEFALLLPSTNAHGARATAQRIRQAVEQHAFHFNGVDIRCTVSLGCATMPGAGDTLDDVLAAADKALYRAKAAGRNCVASQD</sequence>
<gene>
    <name evidence="4" type="ORF">RR42_m0299</name>
</gene>
<evidence type="ECO:0000259" key="3">
    <source>
        <dbReference type="PROSITE" id="PS50887"/>
    </source>
</evidence>
<dbReference type="PROSITE" id="PS50887">
    <property type="entry name" value="GGDEF"/>
    <property type="match status" value="1"/>
</dbReference>
<dbReference type="SUPFAM" id="SSF55073">
    <property type="entry name" value="Nucleotide cyclase"/>
    <property type="match status" value="1"/>
</dbReference>
<dbReference type="GO" id="GO:0006355">
    <property type="term" value="P:regulation of DNA-templated transcription"/>
    <property type="evidence" value="ECO:0007669"/>
    <property type="project" value="InterPro"/>
</dbReference>
<evidence type="ECO:0000313" key="5">
    <source>
        <dbReference type="Proteomes" id="UP000031843"/>
    </source>
</evidence>
<dbReference type="KEGG" id="cbw:RR42_m0299"/>
<keyword evidence="5" id="KW-1185">Reference proteome</keyword>
<dbReference type="PROSITE" id="PS50112">
    <property type="entry name" value="PAS"/>
    <property type="match status" value="1"/>
</dbReference>
<dbReference type="PANTHER" id="PTHR46663">
    <property type="entry name" value="DIGUANYLATE CYCLASE DGCT-RELATED"/>
    <property type="match status" value="1"/>
</dbReference>
<dbReference type="InterPro" id="IPR052163">
    <property type="entry name" value="DGC-Regulatory_Protein"/>
</dbReference>
<dbReference type="Gene3D" id="3.30.450.20">
    <property type="entry name" value="PAS domain"/>
    <property type="match status" value="1"/>
</dbReference>
<dbReference type="SMART" id="SM00091">
    <property type="entry name" value="PAS"/>
    <property type="match status" value="1"/>
</dbReference>
<dbReference type="SMART" id="SM00086">
    <property type="entry name" value="PAC"/>
    <property type="match status" value="1"/>
</dbReference>
<dbReference type="GO" id="GO:0003824">
    <property type="term" value="F:catalytic activity"/>
    <property type="evidence" value="ECO:0007669"/>
    <property type="project" value="UniProtKB-ARBA"/>
</dbReference>
<dbReference type="InterPro" id="IPR029787">
    <property type="entry name" value="Nucleotide_cyclase"/>
</dbReference>
<dbReference type="RefSeq" id="WP_082054779.1">
    <property type="nucleotide sequence ID" value="NZ_CP010536.1"/>
</dbReference>
<accession>A0A0C4Y6J5</accession>
<dbReference type="InterPro" id="IPR000160">
    <property type="entry name" value="GGDEF_dom"/>
</dbReference>
<dbReference type="NCBIfam" id="TIGR00229">
    <property type="entry name" value="sensory_box"/>
    <property type="match status" value="1"/>
</dbReference>
<dbReference type="InterPro" id="IPR013767">
    <property type="entry name" value="PAS_fold"/>
</dbReference>
<dbReference type="InterPro" id="IPR000014">
    <property type="entry name" value="PAS"/>
</dbReference>
<protein>
    <submittedName>
        <fullName evidence="4">GGDEF domain protein</fullName>
    </submittedName>
</protein>
<feature type="domain" description="PAC" evidence="2">
    <location>
        <begin position="217"/>
        <end position="269"/>
    </location>
</feature>
<dbReference type="Pfam" id="PF00990">
    <property type="entry name" value="GGDEF"/>
    <property type="match status" value="1"/>
</dbReference>
<dbReference type="PROSITE" id="PS50113">
    <property type="entry name" value="PAC"/>
    <property type="match status" value="1"/>
</dbReference>
<feature type="domain" description="PAS" evidence="1">
    <location>
        <begin position="158"/>
        <end position="198"/>
    </location>
</feature>
<dbReference type="SMART" id="SM00267">
    <property type="entry name" value="GGDEF"/>
    <property type="match status" value="1"/>
</dbReference>
<name>A0A0C4Y6J5_9BURK</name>
<evidence type="ECO:0000259" key="2">
    <source>
        <dbReference type="PROSITE" id="PS50113"/>
    </source>
</evidence>
<dbReference type="EMBL" id="CP010536">
    <property type="protein sequence ID" value="AJG17714.1"/>
    <property type="molecule type" value="Genomic_DNA"/>
</dbReference>